<comment type="caution">
    <text evidence="7">The sequence shown here is derived from an EMBL/GenBank/DDBJ whole genome shotgun (WGS) entry which is preliminary data.</text>
</comment>
<evidence type="ECO:0000256" key="2">
    <source>
        <dbReference type="ARBA" id="ARBA00008889"/>
    </source>
</evidence>
<reference evidence="7 8" key="1">
    <citation type="submission" date="2024-02" db="EMBL/GenBank/DDBJ databases">
        <title>Haloferula sargassicola NBRC 104335.</title>
        <authorList>
            <person name="Ichikawa N."/>
            <person name="Katano-Makiyama Y."/>
            <person name="Hidaka K."/>
        </authorList>
    </citation>
    <scope>NUCLEOTIDE SEQUENCE [LARGE SCALE GENOMIC DNA]</scope>
    <source>
        <strain evidence="7 8">NBRC 104335</strain>
    </source>
</reference>
<keyword evidence="6" id="KW-0699">rRNA-binding</keyword>
<protein>
    <recommendedName>
        <fullName evidence="5 6">Large ribosomal subunit protein uL10</fullName>
    </recommendedName>
</protein>
<keyword evidence="8" id="KW-1185">Reference proteome</keyword>
<dbReference type="Gene3D" id="6.10.250.290">
    <property type="match status" value="1"/>
</dbReference>
<dbReference type="HAMAP" id="MF_00362">
    <property type="entry name" value="Ribosomal_uL10"/>
    <property type="match status" value="1"/>
</dbReference>
<dbReference type="InterPro" id="IPR043141">
    <property type="entry name" value="Ribosomal_uL10-like_sf"/>
</dbReference>
<proteinExistence type="inferred from homology"/>
<comment type="function">
    <text evidence="1 6">Forms part of the ribosomal stalk, playing a central role in the interaction of the ribosome with GTP-bound translation factors.</text>
</comment>
<evidence type="ECO:0000256" key="5">
    <source>
        <dbReference type="ARBA" id="ARBA00035202"/>
    </source>
</evidence>
<evidence type="ECO:0000313" key="7">
    <source>
        <dbReference type="EMBL" id="GAA5482425.1"/>
    </source>
</evidence>
<comment type="similarity">
    <text evidence="2 6">Belongs to the universal ribosomal protein uL10 family.</text>
</comment>
<dbReference type="Proteomes" id="UP001476282">
    <property type="component" value="Unassembled WGS sequence"/>
</dbReference>
<dbReference type="CDD" id="cd05797">
    <property type="entry name" value="Ribosomal_L10"/>
    <property type="match status" value="1"/>
</dbReference>
<name>A0ABP9UMG6_9BACT</name>
<keyword evidence="3 6" id="KW-0689">Ribosomal protein</keyword>
<organism evidence="7 8">
    <name type="scientific">Haloferula sargassicola</name>
    <dbReference type="NCBI Taxonomy" id="490096"/>
    <lineage>
        <taxon>Bacteria</taxon>
        <taxon>Pseudomonadati</taxon>
        <taxon>Verrucomicrobiota</taxon>
        <taxon>Verrucomicrobiia</taxon>
        <taxon>Verrucomicrobiales</taxon>
        <taxon>Verrucomicrobiaceae</taxon>
        <taxon>Haloferula</taxon>
    </lineage>
</organism>
<accession>A0ABP9UMG6</accession>
<dbReference type="SUPFAM" id="SSF160369">
    <property type="entry name" value="Ribosomal protein L10-like"/>
    <property type="match status" value="1"/>
</dbReference>
<dbReference type="InterPro" id="IPR001790">
    <property type="entry name" value="Ribosomal_uL10"/>
</dbReference>
<evidence type="ECO:0000256" key="1">
    <source>
        <dbReference type="ARBA" id="ARBA00002633"/>
    </source>
</evidence>
<evidence type="ECO:0000256" key="4">
    <source>
        <dbReference type="ARBA" id="ARBA00023274"/>
    </source>
</evidence>
<gene>
    <name evidence="6 7" type="primary">rplJ</name>
    <name evidence="7" type="ORF">Hsar01_01647</name>
</gene>
<evidence type="ECO:0000256" key="6">
    <source>
        <dbReference type="HAMAP-Rule" id="MF_00362"/>
    </source>
</evidence>
<dbReference type="Gene3D" id="3.30.70.1730">
    <property type="match status" value="1"/>
</dbReference>
<dbReference type="Pfam" id="PF00466">
    <property type="entry name" value="Ribosomal_L10"/>
    <property type="match status" value="1"/>
</dbReference>
<dbReference type="EMBL" id="BAABRI010000008">
    <property type="protein sequence ID" value="GAA5482425.1"/>
    <property type="molecule type" value="Genomic_DNA"/>
</dbReference>
<dbReference type="InterPro" id="IPR047865">
    <property type="entry name" value="Ribosomal_uL10_bac_type"/>
</dbReference>
<evidence type="ECO:0000256" key="3">
    <source>
        <dbReference type="ARBA" id="ARBA00022980"/>
    </source>
</evidence>
<dbReference type="NCBIfam" id="NF000955">
    <property type="entry name" value="PRK00099.1-1"/>
    <property type="match status" value="1"/>
</dbReference>
<dbReference type="GO" id="GO:0005840">
    <property type="term" value="C:ribosome"/>
    <property type="evidence" value="ECO:0007669"/>
    <property type="project" value="UniProtKB-KW"/>
</dbReference>
<dbReference type="PANTHER" id="PTHR11560">
    <property type="entry name" value="39S RIBOSOMAL PROTEIN L10, MITOCHONDRIAL"/>
    <property type="match status" value="1"/>
</dbReference>
<evidence type="ECO:0000313" key="8">
    <source>
        <dbReference type="Proteomes" id="UP001476282"/>
    </source>
</evidence>
<keyword evidence="6" id="KW-0694">RNA-binding</keyword>
<dbReference type="InterPro" id="IPR022973">
    <property type="entry name" value="Ribosomal_uL10_bac"/>
</dbReference>
<comment type="subunit">
    <text evidence="6">Part of the ribosomal stalk of the 50S ribosomal subunit. The N-terminus interacts with L11 and the large rRNA to form the base of the stalk. The C-terminus forms an elongated spine to which L12 dimers bind in a sequential fashion forming a multimeric L10(L12)X complex.</text>
</comment>
<dbReference type="RefSeq" id="WP_353566570.1">
    <property type="nucleotide sequence ID" value="NZ_BAABRI010000008.1"/>
</dbReference>
<keyword evidence="4 6" id="KW-0687">Ribonucleoprotein</keyword>
<sequence length="170" mass="18315">MNPDKKIIIDELLERVNTSPFVLVVEYTGMTVPQFSELRNRLAATGAECHVAKNTYMKKALAEAGLPDTGDQLVGQTAFVTGESDVAAAAKVLKTFEKEFQKPAIKLGILDGDLLDEEQVKAIAELPSREVLLATLLGVINAPATKLLRTINEPGASLARVIQAKFNPEG</sequence>